<sequence>MPLYRLVTYAKPDTTSEKLADVFRGVARMVYRERGQFRRINNMGIRPLAYPFRRPREKYEAARFVECTYDLAPRAIPEVERLLRAEDSVLRFVHMKDEGELAAFRRGVAKEIAPKVPTPAQRVNGEFNPATMSVDR</sequence>
<comment type="similarity">
    <text evidence="1">Belongs to the bacterial ribosomal protein bS6 family.</text>
</comment>
<reference evidence="6 7" key="1">
    <citation type="submission" date="2019-07" db="EMBL/GenBank/DDBJ databases">
        <title>Genomes of Cafeteria roenbergensis.</title>
        <authorList>
            <person name="Fischer M.G."/>
            <person name="Hackl T."/>
            <person name="Roman M."/>
        </authorList>
    </citation>
    <scope>NUCLEOTIDE SEQUENCE [LARGE SCALE GENOMIC DNA]</scope>
    <source>
        <strain evidence="2 7">BVI</strain>
        <strain evidence="3 9">Cflag</strain>
        <strain evidence="5 6">E4-10P</strain>
        <strain evidence="4 8">RCC970-E3</strain>
    </source>
</reference>
<dbReference type="EMBL" id="VLTN01000016">
    <property type="protein sequence ID" value="KAA0153395.1"/>
    <property type="molecule type" value="Genomic_DNA"/>
</dbReference>
<dbReference type="InterPro" id="IPR035980">
    <property type="entry name" value="Ribosomal_bS6_sf"/>
</dbReference>
<dbReference type="PANTHER" id="PTHR21011:SF1">
    <property type="entry name" value="SMALL RIBOSOMAL SUBUNIT PROTEIN BS6M"/>
    <property type="match status" value="1"/>
</dbReference>
<evidence type="ECO:0000313" key="7">
    <source>
        <dbReference type="Proteomes" id="UP000323011"/>
    </source>
</evidence>
<gene>
    <name evidence="5" type="ORF">FNF27_02837</name>
    <name evidence="4" type="ORF">FNF28_01151</name>
    <name evidence="2" type="ORF">FNF29_03212</name>
    <name evidence="3" type="ORF">FNF31_03949</name>
</gene>
<dbReference type="AlphaFoldDB" id="A0A5A8D7F3"/>
<dbReference type="InterPro" id="IPR014717">
    <property type="entry name" value="Transl_elong_EF1B/ribsomal_bS6"/>
</dbReference>
<dbReference type="OrthoDB" id="10259681at2759"/>
<dbReference type="Pfam" id="PF01250">
    <property type="entry name" value="Ribosomal_S6"/>
    <property type="match status" value="1"/>
</dbReference>
<evidence type="ECO:0000256" key="1">
    <source>
        <dbReference type="ARBA" id="ARBA00009512"/>
    </source>
</evidence>
<evidence type="ECO:0000313" key="4">
    <source>
        <dbReference type="EMBL" id="KAA0170878.1"/>
    </source>
</evidence>
<dbReference type="OMA" id="QFRRINN"/>
<proteinExistence type="inferred from homology"/>
<evidence type="ECO:0000313" key="6">
    <source>
        <dbReference type="Proteomes" id="UP000322899"/>
    </source>
</evidence>
<dbReference type="Proteomes" id="UP000324907">
    <property type="component" value="Unassembled WGS sequence"/>
</dbReference>
<evidence type="ECO:0008006" key="10">
    <source>
        <dbReference type="Google" id="ProtNLM"/>
    </source>
</evidence>
<evidence type="ECO:0000313" key="9">
    <source>
        <dbReference type="Proteomes" id="UP000325113"/>
    </source>
</evidence>
<dbReference type="Proteomes" id="UP000325113">
    <property type="component" value="Unassembled WGS sequence"/>
</dbReference>
<evidence type="ECO:0000313" key="3">
    <source>
        <dbReference type="EMBL" id="KAA0161108.1"/>
    </source>
</evidence>
<dbReference type="Gene3D" id="3.30.70.60">
    <property type="match status" value="1"/>
</dbReference>
<dbReference type="InterPro" id="IPR000529">
    <property type="entry name" value="Ribosomal_bS6"/>
</dbReference>
<dbReference type="GO" id="GO:0005840">
    <property type="term" value="C:ribosome"/>
    <property type="evidence" value="ECO:0007669"/>
    <property type="project" value="InterPro"/>
</dbReference>
<protein>
    <recommendedName>
        <fullName evidence="10">Ribosomal protein S6</fullName>
    </recommendedName>
</protein>
<dbReference type="InterPro" id="IPR020814">
    <property type="entry name" value="Ribosomal_S6_plastid/chlpt"/>
</dbReference>
<accession>A0A5A8D7F3</accession>
<evidence type="ECO:0000313" key="5">
    <source>
        <dbReference type="EMBL" id="KAA0175751.1"/>
    </source>
</evidence>
<dbReference type="HAMAP" id="MF_00360">
    <property type="entry name" value="Ribosomal_bS6"/>
    <property type="match status" value="1"/>
</dbReference>
<dbReference type="SUPFAM" id="SSF54995">
    <property type="entry name" value="Ribosomal protein S6"/>
    <property type="match status" value="1"/>
</dbReference>
<dbReference type="GO" id="GO:0005737">
    <property type="term" value="C:cytoplasm"/>
    <property type="evidence" value="ECO:0007669"/>
    <property type="project" value="UniProtKB-ARBA"/>
</dbReference>
<name>A0A5A8D7F3_CAFRO</name>
<comment type="caution">
    <text evidence="3">The sequence shown here is derived from an EMBL/GenBank/DDBJ whole genome shotgun (WGS) entry which is preliminary data.</text>
</comment>
<dbReference type="GO" id="GO:0006412">
    <property type="term" value="P:translation"/>
    <property type="evidence" value="ECO:0007669"/>
    <property type="project" value="InterPro"/>
</dbReference>
<dbReference type="EMBL" id="VLTM01000038">
    <property type="protein sequence ID" value="KAA0161108.1"/>
    <property type="molecule type" value="Genomic_DNA"/>
</dbReference>
<dbReference type="GO" id="GO:0070181">
    <property type="term" value="F:small ribosomal subunit rRNA binding"/>
    <property type="evidence" value="ECO:0007669"/>
    <property type="project" value="TreeGrafter"/>
</dbReference>
<dbReference type="Proteomes" id="UP000322899">
    <property type="component" value="Unassembled WGS sequence"/>
</dbReference>
<organism evidence="3 9">
    <name type="scientific">Cafeteria roenbergensis</name>
    <name type="common">Marine flagellate</name>
    <dbReference type="NCBI Taxonomy" id="33653"/>
    <lineage>
        <taxon>Eukaryota</taxon>
        <taxon>Sar</taxon>
        <taxon>Stramenopiles</taxon>
        <taxon>Bigyra</taxon>
        <taxon>Opalozoa</taxon>
        <taxon>Bicosoecida</taxon>
        <taxon>Cafeteriaceae</taxon>
        <taxon>Cafeteria</taxon>
    </lineage>
</organism>
<dbReference type="EMBL" id="VLTO01000012">
    <property type="protein sequence ID" value="KAA0175751.1"/>
    <property type="molecule type" value="Genomic_DNA"/>
</dbReference>
<dbReference type="PANTHER" id="PTHR21011">
    <property type="entry name" value="MITOCHONDRIAL 28S RIBOSOMAL PROTEIN S6"/>
    <property type="match status" value="1"/>
</dbReference>
<dbReference type="EMBL" id="VLTL01000010">
    <property type="protein sequence ID" value="KAA0170878.1"/>
    <property type="molecule type" value="Genomic_DNA"/>
</dbReference>
<dbReference type="Proteomes" id="UP000323011">
    <property type="component" value="Unassembled WGS sequence"/>
</dbReference>
<evidence type="ECO:0000313" key="2">
    <source>
        <dbReference type="EMBL" id="KAA0153395.1"/>
    </source>
</evidence>
<evidence type="ECO:0000313" key="8">
    <source>
        <dbReference type="Proteomes" id="UP000324907"/>
    </source>
</evidence>
<dbReference type="GO" id="GO:0003735">
    <property type="term" value="F:structural constituent of ribosome"/>
    <property type="evidence" value="ECO:0007669"/>
    <property type="project" value="InterPro"/>
</dbReference>
<keyword evidence="7" id="KW-1185">Reference proteome</keyword>